<dbReference type="GO" id="GO:0016020">
    <property type="term" value="C:membrane"/>
    <property type="evidence" value="ECO:0007669"/>
    <property type="project" value="UniProtKB-SubCell"/>
</dbReference>
<evidence type="ECO:0000256" key="4">
    <source>
        <dbReference type="ARBA" id="ARBA00023136"/>
    </source>
</evidence>
<dbReference type="Proteomes" id="UP000749559">
    <property type="component" value="Unassembled WGS sequence"/>
</dbReference>
<keyword evidence="3" id="KW-1133">Transmembrane helix</keyword>
<evidence type="ECO:0000256" key="2">
    <source>
        <dbReference type="ARBA" id="ARBA00022692"/>
    </source>
</evidence>
<dbReference type="GO" id="GO:0031398">
    <property type="term" value="P:positive regulation of protein ubiquitination"/>
    <property type="evidence" value="ECO:0007669"/>
    <property type="project" value="TreeGrafter"/>
</dbReference>
<proteinExistence type="predicted"/>
<gene>
    <name evidence="5" type="ORF">OFUS_LOCUS4526</name>
</gene>
<dbReference type="GO" id="GO:0005783">
    <property type="term" value="C:endoplasmic reticulum"/>
    <property type="evidence" value="ECO:0007669"/>
    <property type="project" value="TreeGrafter"/>
</dbReference>
<sequence length="233" mass="26287">MDRNVRYEILQNEDELVPAQPVALAMVVPPGEQVEAPRQSSPPPEYSMEAEVPGHRPVNDHLPGYDVATSLPTYAEAERTKQEEALRQPPPPRQTLANTMFGGPSLEDGLNEQPDSNNNVVLLGNDITFLCTFMIAFLFNWIGFLVSLCISSTIAGRFGALSGLGLSIVKWVLIVKSNKWASGVLEGNNSWVWWLLVVLGFLIFFRGCTQYIRIKYQWDKMGAYARHRIYYYF</sequence>
<protein>
    <submittedName>
        <fullName evidence="5">Uncharacterized protein</fullName>
    </submittedName>
</protein>
<dbReference type="GO" id="GO:0030001">
    <property type="term" value="P:metal ion transport"/>
    <property type="evidence" value="ECO:0007669"/>
    <property type="project" value="InterPro"/>
</dbReference>
<comment type="caution">
    <text evidence="5">The sequence shown here is derived from an EMBL/GenBank/DDBJ whole genome shotgun (WGS) entry which is preliminary data.</text>
</comment>
<name>A0A8J1TGR0_OWEFU</name>
<dbReference type="GO" id="GO:0007034">
    <property type="term" value="P:vacuolar transport"/>
    <property type="evidence" value="ECO:0007669"/>
    <property type="project" value="InterPro"/>
</dbReference>
<keyword evidence="6" id="KW-1185">Reference proteome</keyword>
<evidence type="ECO:0000256" key="1">
    <source>
        <dbReference type="ARBA" id="ARBA00004141"/>
    </source>
</evidence>
<reference evidence="5" key="1">
    <citation type="submission" date="2022-03" db="EMBL/GenBank/DDBJ databases">
        <authorList>
            <person name="Martin C."/>
        </authorList>
    </citation>
    <scope>NUCLEOTIDE SEQUENCE</scope>
</reference>
<organism evidence="5 6">
    <name type="scientific">Owenia fusiformis</name>
    <name type="common">Polychaete worm</name>
    <dbReference type="NCBI Taxonomy" id="6347"/>
    <lineage>
        <taxon>Eukaryota</taxon>
        <taxon>Metazoa</taxon>
        <taxon>Spiralia</taxon>
        <taxon>Lophotrochozoa</taxon>
        <taxon>Annelida</taxon>
        <taxon>Polychaeta</taxon>
        <taxon>Sedentaria</taxon>
        <taxon>Canalipalpata</taxon>
        <taxon>Sabellida</taxon>
        <taxon>Oweniida</taxon>
        <taxon>Oweniidae</taxon>
        <taxon>Owenia</taxon>
    </lineage>
</organism>
<dbReference type="GO" id="GO:0050699">
    <property type="term" value="F:WW domain binding"/>
    <property type="evidence" value="ECO:0007669"/>
    <property type="project" value="TreeGrafter"/>
</dbReference>
<evidence type="ECO:0000313" key="6">
    <source>
        <dbReference type="Proteomes" id="UP000749559"/>
    </source>
</evidence>
<dbReference type="InterPro" id="IPR019325">
    <property type="entry name" value="NEDD4/Bsd2"/>
</dbReference>
<dbReference type="GO" id="GO:0005794">
    <property type="term" value="C:Golgi apparatus"/>
    <property type="evidence" value="ECO:0007669"/>
    <property type="project" value="TreeGrafter"/>
</dbReference>
<dbReference type="PANTHER" id="PTHR13396:SF5">
    <property type="entry name" value="NEDD4 FAMILY INTERACTING PROTEIN"/>
    <property type="match status" value="1"/>
</dbReference>
<dbReference type="CDD" id="cd22212">
    <property type="entry name" value="NDFIP-like"/>
    <property type="match status" value="1"/>
</dbReference>
<dbReference type="GO" id="GO:0006511">
    <property type="term" value="P:ubiquitin-dependent protein catabolic process"/>
    <property type="evidence" value="ECO:0007669"/>
    <property type="project" value="TreeGrafter"/>
</dbReference>
<dbReference type="OrthoDB" id="10003116at2759"/>
<dbReference type="AlphaFoldDB" id="A0A8J1TGR0"/>
<comment type="subcellular location">
    <subcellularLocation>
        <location evidence="1">Membrane</location>
        <topology evidence="1">Multi-pass membrane protein</topology>
    </subcellularLocation>
</comment>
<evidence type="ECO:0000256" key="3">
    <source>
        <dbReference type="ARBA" id="ARBA00022989"/>
    </source>
</evidence>
<accession>A0A8J1TGR0</accession>
<dbReference type="Pfam" id="PF10176">
    <property type="entry name" value="NEDD4_Bsd2"/>
    <property type="match status" value="1"/>
</dbReference>
<dbReference type="EMBL" id="CAIIXF020000002">
    <property type="protein sequence ID" value="CAH1777495.1"/>
    <property type="molecule type" value="Genomic_DNA"/>
</dbReference>
<keyword evidence="2" id="KW-0812">Transmembrane</keyword>
<dbReference type="PANTHER" id="PTHR13396">
    <property type="entry name" value="NEDD4 FAMILY INTERACTING PROTEIN 1/2"/>
    <property type="match status" value="1"/>
</dbReference>
<evidence type="ECO:0000313" key="5">
    <source>
        <dbReference type="EMBL" id="CAH1777495.1"/>
    </source>
</evidence>
<keyword evidence="4" id="KW-0472">Membrane</keyword>
<dbReference type="GO" id="GO:0048471">
    <property type="term" value="C:perinuclear region of cytoplasm"/>
    <property type="evidence" value="ECO:0007669"/>
    <property type="project" value="TreeGrafter"/>
</dbReference>